<gene>
    <name evidence="2" type="ORF">CJN711_LOCUS24630</name>
    <name evidence="3" type="ORF">KQP761_LOCUS20291</name>
    <name evidence="4" type="ORF">MBJ925_LOCUS14902</name>
    <name evidence="5" type="ORF">SMN809_LOCUS20461</name>
</gene>
<dbReference type="EMBL" id="CAJNOW010010555">
    <property type="protein sequence ID" value="CAF1582439.1"/>
    <property type="molecule type" value="Genomic_DNA"/>
</dbReference>
<dbReference type="Gene3D" id="3.80.10.10">
    <property type="entry name" value="Ribonuclease Inhibitor"/>
    <property type="match status" value="1"/>
</dbReference>
<proteinExistence type="predicted"/>
<dbReference type="InterPro" id="IPR036047">
    <property type="entry name" value="F-box-like_dom_sf"/>
</dbReference>
<dbReference type="Proteomes" id="UP000663834">
    <property type="component" value="Unassembled WGS sequence"/>
</dbReference>
<dbReference type="SUPFAM" id="SSF81383">
    <property type="entry name" value="F-box domain"/>
    <property type="match status" value="1"/>
</dbReference>
<dbReference type="Proteomes" id="UP000663824">
    <property type="component" value="Unassembled WGS sequence"/>
</dbReference>
<dbReference type="EMBL" id="CAJOBI010012827">
    <property type="protein sequence ID" value="CAF4167696.1"/>
    <property type="molecule type" value="Genomic_DNA"/>
</dbReference>
<feature type="domain" description="F-box" evidence="1">
    <location>
        <begin position="5"/>
        <end position="52"/>
    </location>
</feature>
<comment type="caution">
    <text evidence="4">The sequence shown here is derived from an EMBL/GenBank/DDBJ whole genome shotgun (WGS) entry which is preliminary data.</text>
</comment>
<dbReference type="Proteomes" id="UP000676336">
    <property type="component" value="Unassembled WGS sequence"/>
</dbReference>
<evidence type="ECO:0000313" key="3">
    <source>
        <dbReference type="EMBL" id="CAF1582439.1"/>
    </source>
</evidence>
<evidence type="ECO:0000313" key="6">
    <source>
        <dbReference type="Proteomes" id="UP000663824"/>
    </source>
</evidence>
<protein>
    <recommendedName>
        <fullName evidence="1">F-box domain-containing protein</fullName>
    </recommendedName>
</protein>
<accession>A0A816QHI9</accession>
<evidence type="ECO:0000313" key="4">
    <source>
        <dbReference type="EMBL" id="CAF2061014.1"/>
    </source>
</evidence>
<evidence type="ECO:0000313" key="5">
    <source>
        <dbReference type="EMBL" id="CAF4167696.1"/>
    </source>
</evidence>
<dbReference type="PROSITE" id="PS50181">
    <property type="entry name" value="FBOX"/>
    <property type="match status" value="1"/>
</dbReference>
<dbReference type="EMBL" id="CAJNRE010006991">
    <property type="protein sequence ID" value="CAF2061014.1"/>
    <property type="molecule type" value="Genomic_DNA"/>
</dbReference>
<dbReference type="AlphaFoldDB" id="A0A816QHI9"/>
<dbReference type="Proteomes" id="UP000663855">
    <property type="component" value="Unassembled WGS sequence"/>
</dbReference>
<evidence type="ECO:0000259" key="1">
    <source>
        <dbReference type="PROSITE" id="PS50181"/>
    </source>
</evidence>
<reference evidence="4" key="1">
    <citation type="submission" date="2021-02" db="EMBL/GenBank/DDBJ databases">
        <authorList>
            <person name="Nowell W R."/>
        </authorList>
    </citation>
    <scope>NUCLEOTIDE SEQUENCE</scope>
</reference>
<evidence type="ECO:0000313" key="2">
    <source>
        <dbReference type="EMBL" id="CAF1452109.1"/>
    </source>
</evidence>
<dbReference type="EMBL" id="CAJNOV010011563">
    <property type="protein sequence ID" value="CAF1452109.1"/>
    <property type="molecule type" value="Genomic_DNA"/>
</dbReference>
<sequence>MKDLLIEFDDLPDEILIYIFKKLYNDQVLYSLMGVNQRLNRVIQDTIFTRDLCLREYSPVDDSTFPLPDPILDRFCSKILPEIGHQIETLHLKGISIEPVLHATNYPNLNSLDLCDIHFKQAMSLFFDENPLPHIFKNKITSLFINFNNGNKSALMGGICSIMFSKMFTIFTNLRCLKFNPSSSVCNALSLNMTPETDISLTLLELHITVSDMEECLYILDGRFDQLRIFYVTCYSVLSCSLNIEHKEKVLANLRIFSLWCKHKIYHFDQSIVPLLRRMLNLEELDLNLTAHCYENFIDGDTLKKDILIYIPQLYKFTFNICSTIAHLNQTNSSLNEHIQTTFKYFSNNEIITSIDHFQEEAYSQCHIYSCPYKWKFYNNITNNFRGGLFTTVTEVSVYDECPFEYQFFLRIAQSFPFMKELTIGNRKAQNKKQFIKSNNNNQLLSIIEYPNLNRLDLSNTDDFYVELFLFHMNMSLPNNLHLCVEYQSLKRVTYYFTRYKTRSNCAKLAALYFDVVDQINENVKYYFPNTCIFHTTDFKLSK</sequence>
<name>A0A816QHI9_9BILA</name>
<dbReference type="CDD" id="cd09917">
    <property type="entry name" value="F-box_SF"/>
    <property type="match status" value="1"/>
</dbReference>
<dbReference type="OrthoDB" id="9973249at2759"/>
<organism evidence="4 6">
    <name type="scientific">Rotaria magnacalcarata</name>
    <dbReference type="NCBI Taxonomy" id="392030"/>
    <lineage>
        <taxon>Eukaryota</taxon>
        <taxon>Metazoa</taxon>
        <taxon>Spiralia</taxon>
        <taxon>Gnathifera</taxon>
        <taxon>Rotifera</taxon>
        <taxon>Eurotatoria</taxon>
        <taxon>Bdelloidea</taxon>
        <taxon>Philodinida</taxon>
        <taxon>Philodinidae</taxon>
        <taxon>Rotaria</taxon>
    </lineage>
</organism>
<dbReference type="InterPro" id="IPR032675">
    <property type="entry name" value="LRR_dom_sf"/>
</dbReference>
<dbReference type="Pfam" id="PF12937">
    <property type="entry name" value="F-box-like"/>
    <property type="match status" value="1"/>
</dbReference>
<dbReference type="InterPro" id="IPR001810">
    <property type="entry name" value="F-box_dom"/>
</dbReference>